<protein>
    <submittedName>
        <fullName evidence="2">Uncharacterized protein</fullName>
    </submittedName>
</protein>
<sequence length="228" mass="25883">MKNADENGLREASTALNLVAELEDKVLMRDGIFDEQEKSDQSVLNTLVIVCAIVIGLLATFMTHRAISSNHELVSAANELKVLAIVLLGGTVVAYLALRFIFHSVVKFFMYVFARPASKTRIRGILNLQNEIGTRVNQIDDEYSDIPNDVLSSSLMSQVKVYLKRQDALDLEEAIFFTQSGKEKNKLYYEEINSMVQREKNLMQTLDFDSETEEEKGIRILELLRKNE</sequence>
<keyword evidence="3" id="KW-1185">Reference proteome</keyword>
<feature type="transmembrane region" description="Helical" evidence="1">
    <location>
        <begin position="43"/>
        <end position="62"/>
    </location>
</feature>
<dbReference type="RefSeq" id="WP_133363186.1">
    <property type="nucleotide sequence ID" value="NZ_CP037940.1"/>
</dbReference>
<evidence type="ECO:0000313" key="3">
    <source>
        <dbReference type="Proteomes" id="UP000292886"/>
    </source>
</evidence>
<evidence type="ECO:0000256" key="1">
    <source>
        <dbReference type="SAM" id="Phobius"/>
    </source>
</evidence>
<dbReference type="Proteomes" id="UP000292886">
    <property type="component" value="Chromosome"/>
</dbReference>
<keyword evidence="1" id="KW-0812">Transmembrane</keyword>
<proteinExistence type="predicted"/>
<keyword evidence="1" id="KW-0472">Membrane</keyword>
<gene>
    <name evidence="2" type="ORF">EQG49_06375</name>
</gene>
<keyword evidence="1" id="KW-1133">Transmembrane helix</keyword>
<organism evidence="2 3">
    <name type="scientific">Periweissella cryptocerci</name>
    <dbReference type="NCBI Taxonomy" id="2506420"/>
    <lineage>
        <taxon>Bacteria</taxon>
        <taxon>Bacillati</taxon>
        <taxon>Bacillota</taxon>
        <taxon>Bacilli</taxon>
        <taxon>Lactobacillales</taxon>
        <taxon>Lactobacillaceae</taxon>
        <taxon>Periweissella</taxon>
    </lineage>
</organism>
<dbReference type="KEGG" id="wei:EQG49_06375"/>
<dbReference type="EMBL" id="CP037940">
    <property type="protein sequence ID" value="QBO36108.1"/>
    <property type="molecule type" value="Genomic_DNA"/>
</dbReference>
<feature type="transmembrane region" description="Helical" evidence="1">
    <location>
        <begin position="82"/>
        <end position="102"/>
    </location>
</feature>
<name>A0A4P6YTM5_9LACO</name>
<dbReference type="AlphaFoldDB" id="A0A4P6YTM5"/>
<reference evidence="3" key="1">
    <citation type="submission" date="2019-03" db="EMBL/GenBank/DDBJ databases">
        <title>Weissella sp. 26KH-42 Genome sequencing.</title>
        <authorList>
            <person name="Heo J."/>
            <person name="Kim S.-J."/>
            <person name="Kim J.-S."/>
            <person name="Hong S.-B."/>
            <person name="Kwon S.-W."/>
        </authorList>
    </citation>
    <scope>NUCLEOTIDE SEQUENCE [LARGE SCALE GENOMIC DNA]</scope>
    <source>
        <strain evidence="3">26KH-42</strain>
    </source>
</reference>
<accession>A0A4P6YTM5</accession>
<evidence type="ECO:0000313" key="2">
    <source>
        <dbReference type="EMBL" id="QBO36108.1"/>
    </source>
</evidence>